<dbReference type="PROSITE" id="PS01117">
    <property type="entry name" value="HTH_MARR_1"/>
    <property type="match status" value="1"/>
</dbReference>
<keyword evidence="2" id="KW-0238">DNA-binding</keyword>
<dbReference type="Proteomes" id="UP000406256">
    <property type="component" value="Unassembled WGS sequence"/>
</dbReference>
<keyword evidence="1" id="KW-0805">Transcription regulation</keyword>
<dbReference type="Gene3D" id="1.10.10.10">
    <property type="entry name" value="Winged helix-like DNA-binding domain superfamily/Winged helix DNA-binding domain"/>
    <property type="match status" value="1"/>
</dbReference>
<dbReference type="InterPro" id="IPR039422">
    <property type="entry name" value="MarR/SlyA-like"/>
</dbReference>
<dbReference type="InterPro" id="IPR036388">
    <property type="entry name" value="WH-like_DNA-bd_sf"/>
</dbReference>
<evidence type="ECO:0000256" key="3">
    <source>
        <dbReference type="ARBA" id="ARBA00023163"/>
    </source>
</evidence>
<evidence type="ECO:0000256" key="2">
    <source>
        <dbReference type="ARBA" id="ARBA00023125"/>
    </source>
</evidence>
<dbReference type="PANTHER" id="PTHR33164">
    <property type="entry name" value="TRANSCRIPTIONAL REGULATOR, MARR FAMILY"/>
    <property type="match status" value="1"/>
</dbReference>
<feature type="compositionally biased region" description="Low complexity" evidence="4">
    <location>
        <begin position="1"/>
        <end position="28"/>
    </location>
</feature>
<dbReference type="GO" id="GO:0003677">
    <property type="term" value="F:DNA binding"/>
    <property type="evidence" value="ECO:0007669"/>
    <property type="project" value="UniProtKB-KW"/>
</dbReference>
<evidence type="ECO:0000313" key="7">
    <source>
        <dbReference type="Proteomes" id="UP000406256"/>
    </source>
</evidence>
<dbReference type="PROSITE" id="PS50995">
    <property type="entry name" value="HTH_MARR_2"/>
    <property type="match status" value="1"/>
</dbReference>
<dbReference type="GO" id="GO:0003700">
    <property type="term" value="F:DNA-binding transcription factor activity"/>
    <property type="evidence" value="ECO:0007669"/>
    <property type="project" value="InterPro"/>
</dbReference>
<name>A0A5E4WTW6_9BURK</name>
<dbReference type="GO" id="GO:0006950">
    <property type="term" value="P:response to stress"/>
    <property type="evidence" value="ECO:0007669"/>
    <property type="project" value="TreeGrafter"/>
</dbReference>
<feature type="region of interest" description="Disordered" evidence="4">
    <location>
        <begin position="1"/>
        <end position="49"/>
    </location>
</feature>
<dbReference type="SMART" id="SM00347">
    <property type="entry name" value="HTH_MARR"/>
    <property type="match status" value="1"/>
</dbReference>
<dbReference type="InterPro" id="IPR000835">
    <property type="entry name" value="HTH_MarR-typ"/>
</dbReference>
<evidence type="ECO:0000256" key="1">
    <source>
        <dbReference type="ARBA" id="ARBA00023015"/>
    </source>
</evidence>
<dbReference type="PANTHER" id="PTHR33164:SF107">
    <property type="entry name" value="TRANSCRIPTIONAL REGULATORY PROTEIN"/>
    <property type="match status" value="1"/>
</dbReference>
<dbReference type="InterPro" id="IPR036390">
    <property type="entry name" value="WH_DNA-bd_sf"/>
</dbReference>
<keyword evidence="7" id="KW-1185">Reference proteome</keyword>
<gene>
    <name evidence="6" type="ORF">PAN31108_03438</name>
</gene>
<protein>
    <submittedName>
        <fullName evidence="6">MarR family transcriptional regulator</fullName>
    </submittedName>
</protein>
<evidence type="ECO:0000256" key="4">
    <source>
        <dbReference type="SAM" id="MobiDB-lite"/>
    </source>
</evidence>
<accession>A0A5E4WTW6</accession>
<sequence>MPKSQASLAAKAANKTTSTTKPAKAGTSRSGATKPGATKRKTGQPASVKSEAADRRLFFLLNVGQRRVQQWIDARAAEGAGVSAAQAGVLFYLLHHDDALVGEVGTALQLSPSSMTGLANRMVGAGLLTRLADATDGRATRLRVTPAGHKAIARARSVLAELNDLLHDDFTQAELRVVARWLGNLQKQFPAEN</sequence>
<dbReference type="Pfam" id="PF12802">
    <property type="entry name" value="MarR_2"/>
    <property type="match status" value="1"/>
</dbReference>
<dbReference type="SUPFAM" id="SSF46785">
    <property type="entry name" value="Winged helix' DNA-binding domain"/>
    <property type="match status" value="1"/>
</dbReference>
<organism evidence="6 7">
    <name type="scientific">Pandoraea anhela</name>
    <dbReference type="NCBI Taxonomy" id="2508295"/>
    <lineage>
        <taxon>Bacteria</taxon>
        <taxon>Pseudomonadati</taxon>
        <taxon>Pseudomonadota</taxon>
        <taxon>Betaproteobacteria</taxon>
        <taxon>Burkholderiales</taxon>
        <taxon>Burkholderiaceae</taxon>
        <taxon>Pandoraea</taxon>
    </lineage>
</organism>
<evidence type="ECO:0000259" key="5">
    <source>
        <dbReference type="PROSITE" id="PS50995"/>
    </source>
</evidence>
<keyword evidence="3" id="KW-0804">Transcription</keyword>
<dbReference type="AlphaFoldDB" id="A0A5E4WTW6"/>
<feature type="domain" description="HTH marR-type" evidence="5">
    <location>
        <begin position="54"/>
        <end position="187"/>
    </location>
</feature>
<reference evidence="6 7" key="1">
    <citation type="submission" date="2019-08" db="EMBL/GenBank/DDBJ databases">
        <authorList>
            <person name="Peeters C."/>
        </authorList>
    </citation>
    <scope>NUCLEOTIDE SEQUENCE [LARGE SCALE GENOMIC DNA]</scope>
    <source>
        <strain evidence="6 7">LMG 31108</strain>
    </source>
</reference>
<dbReference type="OrthoDB" id="5418907at2"/>
<evidence type="ECO:0000313" key="6">
    <source>
        <dbReference type="EMBL" id="VVE27160.1"/>
    </source>
</evidence>
<dbReference type="EMBL" id="CABPSB010000013">
    <property type="protein sequence ID" value="VVE27160.1"/>
    <property type="molecule type" value="Genomic_DNA"/>
</dbReference>
<proteinExistence type="predicted"/>
<dbReference type="InterPro" id="IPR023187">
    <property type="entry name" value="Tscrpt_reg_MarR-type_CS"/>
</dbReference>